<accession>A0A7C4ZGS5</accession>
<dbReference type="InterPro" id="IPR005119">
    <property type="entry name" value="LysR_subst-bd"/>
</dbReference>
<dbReference type="Gene3D" id="3.40.190.290">
    <property type="match status" value="1"/>
</dbReference>
<dbReference type="PRINTS" id="PR00039">
    <property type="entry name" value="HTHLYSR"/>
</dbReference>
<evidence type="ECO:0000256" key="4">
    <source>
        <dbReference type="ARBA" id="ARBA00023163"/>
    </source>
</evidence>
<dbReference type="GO" id="GO:0003700">
    <property type="term" value="F:DNA-binding transcription factor activity"/>
    <property type="evidence" value="ECO:0007669"/>
    <property type="project" value="InterPro"/>
</dbReference>
<dbReference type="GO" id="GO:0000976">
    <property type="term" value="F:transcription cis-regulatory region binding"/>
    <property type="evidence" value="ECO:0007669"/>
    <property type="project" value="TreeGrafter"/>
</dbReference>
<dbReference type="PANTHER" id="PTHR30126">
    <property type="entry name" value="HTH-TYPE TRANSCRIPTIONAL REGULATOR"/>
    <property type="match status" value="1"/>
</dbReference>
<comment type="similarity">
    <text evidence="1">Belongs to the LysR transcriptional regulatory family.</text>
</comment>
<keyword evidence="4" id="KW-0804">Transcription</keyword>
<protein>
    <submittedName>
        <fullName evidence="6">LysR family transcriptional regulator</fullName>
    </submittedName>
</protein>
<keyword evidence="2" id="KW-0805">Transcription regulation</keyword>
<dbReference type="InterPro" id="IPR000847">
    <property type="entry name" value="LysR_HTH_N"/>
</dbReference>
<dbReference type="SUPFAM" id="SSF53850">
    <property type="entry name" value="Periplasmic binding protein-like II"/>
    <property type="match status" value="1"/>
</dbReference>
<dbReference type="SUPFAM" id="SSF46785">
    <property type="entry name" value="Winged helix' DNA-binding domain"/>
    <property type="match status" value="1"/>
</dbReference>
<evidence type="ECO:0000256" key="2">
    <source>
        <dbReference type="ARBA" id="ARBA00023015"/>
    </source>
</evidence>
<dbReference type="CDD" id="cd05466">
    <property type="entry name" value="PBP2_LTTR_substrate"/>
    <property type="match status" value="1"/>
</dbReference>
<sequence length="284" mass="31052">MKTLGLNMRQLHVFVRVVEAGSVSRAAEVLGTSQPQVSRTIADIERKLGSQLFFRTPEGLELSPTGRVLHRFAQQTLSLLYETEASLGDQEGVPSCPLVAGVHPAVLPYAATGIRAFREEYPDLLTRVEVADGYAILDLVRRQRVALGVTVGSAAALSGNLRSYFLGEQPWALLTTEAVSEHDLDEIDLLLPPEESWERMVLEDRIELPSARSLIEARNVYAACALAHEGFAAFLPLHCARVGLVPHPAVAEFTLEVHAVRLTTGRYPVSSQAFVRLLSAMDMA</sequence>
<dbReference type="InterPro" id="IPR036390">
    <property type="entry name" value="WH_DNA-bd_sf"/>
</dbReference>
<dbReference type="Proteomes" id="UP000885759">
    <property type="component" value="Unassembled WGS sequence"/>
</dbReference>
<dbReference type="FunFam" id="1.10.10.10:FF:000001">
    <property type="entry name" value="LysR family transcriptional regulator"/>
    <property type="match status" value="1"/>
</dbReference>
<evidence type="ECO:0000256" key="1">
    <source>
        <dbReference type="ARBA" id="ARBA00009437"/>
    </source>
</evidence>
<dbReference type="EMBL" id="DRPZ01000153">
    <property type="protein sequence ID" value="HGY09537.1"/>
    <property type="molecule type" value="Genomic_DNA"/>
</dbReference>
<name>A0A7C4ZGS5_9DEIN</name>
<evidence type="ECO:0000259" key="5">
    <source>
        <dbReference type="PROSITE" id="PS50931"/>
    </source>
</evidence>
<reference evidence="6" key="1">
    <citation type="journal article" date="2020" name="mSystems">
        <title>Genome- and Community-Level Interaction Insights into Carbon Utilization and Element Cycling Functions of Hydrothermarchaeota in Hydrothermal Sediment.</title>
        <authorList>
            <person name="Zhou Z."/>
            <person name="Liu Y."/>
            <person name="Xu W."/>
            <person name="Pan J."/>
            <person name="Luo Z.H."/>
            <person name="Li M."/>
        </authorList>
    </citation>
    <scope>NUCLEOTIDE SEQUENCE [LARGE SCALE GENOMIC DNA]</scope>
    <source>
        <strain evidence="6">HyVt-570</strain>
    </source>
</reference>
<dbReference type="Pfam" id="PF03466">
    <property type="entry name" value="LysR_substrate"/>
    <property type="match status" value="1"/>
</dbReference>
<dbReference type="Gene3D" id="1.10.10.10">
    <property type="entry name" value="Winged helix-like DNA-binding domain superfamily/Winged helix DNA-binding domain"/>
    <property type="match status" value="1"/>
</dbReference>
<feature type="domain" description="HTH lysR-type" evidence="5">
    <location>
        <begin position="6"/>
        <end position="63"/>
    </location>
</feature>
<comment type="caution">
    <text evidence="6">The sequence shown here is derived from an EMBL/GenBank/DDBJ whole genome shotgun (WGS) entry which is preliminary data.</text>
</comment>
<dbReference type="Pfam" id="PF00126">
    <property type="entry name" value="HTH_1"/>
    <property type="match status" value="1"/>
</dbReference>
<dbReference type="AlphaFoldDB" id="A0A7C4ZGS5"/>
<dbReference type="InterPro" id="IPR036388">
    <property type="entry name" value="WH-like_DNA-bd_sf"/>
</dbReference>
<evidence type="ECO:0000256" key="3">
    <source>
        <dbReference type="ARBA" id="ARBA00023125"/>
    </source>
</evidence>
<organism evidence="6">
    <name type="scientific">Oceanithermus profundus</name>
    <dbReference type="NCBI Taxonomy" id="187137"/>
    <lineage>
        <taxon>Bacteria</taxon>
        <taxon>Thermotogati</taxon>
        <taxon>Deinococcota</taxon>
        <taxon>Deinococci</taxon>
        <taxon>Thermales</taxon>
        <taxon>Thermaceae</taxon>
        <taxon>Oceanithermus</taxon>
    </lineage>
</organism>
<evidence type="ECO:0000313" key="6">
    <source>
        <dbReference type="EMBL" id="HGY09537.1"/>
    </source>
</evidence>
<proteinExistence type="inferred from homology"/>
<dbReference type="PROSITE" id="PS50931">
    <property type="entry name" value="HTH_LYSR"/>
    <property type="match status" value="1"/>
</dbReference>
<keyword evidence="3" id="KW-0238">DNA-binding</keyword>
<gene>
    <name evidence="6" type="ORF">ENK37_05735</name>
</gene>
<dbReference type="PANTHER" id="PTHR30126:SF97">
    <property type="entry name" value="HTH-TYPE TRANSCRIPTIONAL REGULATOR ABGR"/>
    <property type="match status" value="1"/>
</dbReference>